<evidence type="ECO:0000256" key="2">
    <source>
        <dbReference type="ARBA" id="ARBA00023002"/>
    </source>
</evidence>
<evidence type="ECO:0000313" key="5">
    <source>
        <dbReference type="Proteomes" id="UP000241394"/>
    </source>
</evidence>
<dbReference type="InterPro" id="IPR036291">
    <property type="entry name" value="NAD(P)-bd_dom_sf"/>
</dbReference>
<feature type="domain" description="PRISE-like Rossmann-fold" evidence="3">
    <location>
        <begin position="92"/>
        <end position="386"/>
    </location>
</feature>
<evidence type="ECO:0000313" key="4">
    <source>
        <dbReference type="EMBL" id="PSR99895.1"/>
    </source>
</evidence>
<keyword evidence="1" id="KW-0521">NADP</keyword>
<protein>
    <submittedName>
        <fullName evidence="4">Iridoid synthase</fullName>
    </submittedName>
</protein>
<reference evidence="5" key="2">
    <citation type="journal article" date="2018" name="BMC Genomics">
        <title>A manually annotated Actinidia chinensis var. chinensis (kiwifruit) genome highlights the challenges associated with draft genomes and gene prediction in plants.</title>
        <authorList>
            <person name="Pilkington S.M."/>
            <person name="Crowhurst R."/>
            <person name="Hilario E."/>
            <person name="Nardozza S."/>
            <person name="Fraser L."/>
            <person name="Peng Y."/>
            <person name="Gunaseelan K."/>
            <person name="Simpson R."/>
            <person name="Tahir J."/>
            <person name="Deroles S.C."/>
            <person name="Templeton K."/>
            <person name="Luo Z."/>
            <person name="Davy M."/>
            <person name="Cheng C."/>
            <person name="McNeilage M."/>
            <person name="Scaglione D."/>
            <person name="Liu Y."/>
            <person name="Zhang Q."/>
            <person name="Datson P."/>
            <person name="De Silva N."/>
            <person name="Gardiner S.E."/>
            <person name="Bassett H."/>
            <person name="Chagne D."/>
            <person name="McCallum J."/>
            <person name="Dzierzon H."/>
            <person name="Deng C."/>
            <person name="Wang Y.Y."/>
            <person name="Barron L."/>
            <person name="Manako K."/>
            <person name="Bowen J."/>
            <person name="Foster T.M."/>
            <person name="Erridge Z.A."/>
            <person name="Tiffin H."/>
            <person name="Waite C.N."/>
            <person name="Davies K.M."/>
            <person name="Grierson E.P."/>
            <person name="Laing W.A."/>
            <person name="Kirk R."/>
            <person name="Chen X."/>
            <person name="Wood M."/>
            <person name="Montefiori M."/>
            <person name="Brummell D.A."/>
            <person name="Schwinn K.E."/>
            <person name="Catanach A."/>
            <person name="Fullerton C."/>
            <person name="Li D."/>
            <person name="Meiyalaghan S."/>
            <person name="Nieuwenhuizen N."/>
            <person name="Read N."/>
            <person name="Prakash R."/>
            <person name="Hunter D."/>
            <person name="Zhang H."/>
            <person name="McKenzie M."/>
            <person name="Knabel M."/>
            <person name="Harris A."/>
            <person name="Allan A.C."/>
            <person name="Gleave A."/>
            <person name="Chen A."/>
            <person name="Janssen B.J."/>
            <person name="Plunkett B."/>
            <person name="Ampomah-Dwamena C."/>
            <person name="Voogd C."/>
            <person name="Leif D."/>
            <person name="Lafferty D."/>
            <person name="Souleyre E.J.F."/>
            <person name="Varkonyi-Gasic E."/>
            <person name="Gambi F."/>
            <person name="Hanley J."/>
            <person name="Yao J.L."/>
            <person name="Cheung J."/>
            <person name="David K.M."/>
            <person name="Warren B."/>
            <person name="Marsh K."/>
            <person name="Snowden K.C."/>
            <person name="Lin-Wang K."/>
            <person name="Brian L."/>
            <person name="Martinez-Sanchez M."/>
            <person name="Wang M."/>
            <person name="Ileperuma N."/>
            <person name="Macnee N."/>
            <person name="Campin R."/>
            <person name="McAtee P."/>
            <person name="Drummond R.S.M."/>
            <person name="Espley R.V."/>
            <person name="Ireland H.S."/>
            <person name="Wu R."/>
            <person name="Atkinson R.G."/>
            <person name="Karunairetnam S."/>
            <person name="Bulley S."/>
            <person name="Chunkath S."/>
            <person name="Hanley Z."/>
            <person name="Storey R."/>
            <person name="Thrimawithana A.H."/>
            <person name="Thomson S."/>
            <person name="David C."/>
            <person name="Testolin R."/>
            <person name="Huang H."/>
            <person name="Hellens R.P."/>
            <person name="Schaffer R.J."/>
        </authorList>
    </citation>
    <scope>NUCLEOTIDE SEQUENCE [LARGE SCALE GENOMIC DNA]</scope>
    <source>
        <strain evidence="5">cv. Red5</strain>
    </source>
</reference>
<dbReference type="Proteomes" id="UP000241394">
    <property type="component" value="Chromosome LG21"/>
</dbReference>
<dbReference type="InParanoid" id="A0A2R6Q0F9"/>
<dbReference type="AlphaFoldDB" id="A0A2R6Q0F9"/>
<evidence type="ECO:0000256" key="1">
    <source>
        <dbReference type="ARBA" id="ARBA00022857"/>
    </source>
</evidence>
<dbReference type="EMBL" id="NKQK01000021">
    <property type="protein sequence ID" value="PSR99895.1"/>
    <property type="molecule type" value="Genomic_DNA"/>
</dbReference>
<dbReference type="STRING" id="1590841.A0A2R6Q0F9"/>
<organism evidence="4 5">
    <name type="scientific">Actinidia chinensis var. chinensis</name>
    <name type="common">Chinese soft-hair kiwi</name>
    <dbReference type="NCBI Taxonomy" id="1590841"/>
    <lineage>
        <taxon>Eukaryota</taxon>
        <taxon>Viridiplantae</taxon>
        <taxon>Streptophyta</taxon>
        <taxon>Embryophyta</taxon>
        <taxon>Tracheophyta</taxon>
        <taxon>Spermatophyta</taxon>
        <taxon>Magnoliopsida</taxon>
        <taxon>eudicotyledons</taxon>
        <taxon>Gunneridae</taxon>
        <taxon>Pentapetalae</taxon>
        <taxon>asterids</taxon>
        <taxon>Ericales</taxon>
        <taxon>Actinidiaceae</taxon>
        <taxon>Actinidia</taxon>
    </lineage>
</organism>
<dbReference type="FunFam" id="3.40.50.720:FF:000808">
    <property type="entry name" value="Iridoid synthase"/>
    <property type="match status" value="1"/>
</dbReference>
<evidence type="ECO:0000259" key="3">
    <source>
        <dbReference type="Pfam" id="PF22917"/>
    </source>
</evidence>
<comment type="caution">
    <text evidence="4">The sequence shown here is derived from an EMBL/GenBank/DDBJ whole genome shotgun (WGS) entry which is preliminary data.</text>
</comment>
<keyword evidence="5" id="KW-1185">Reference proteome</keyword>
<proteinExistence type="predicted"/>
<dbReference type="OMA" id="LMDFDRP"/>
<reference evidence="4 5" key="1">
    <citation type="submission" date="2017-07" db="EMBL/GenBank/DDBJ databases">
        <title>An improved, manually edited Actinidia chinensis var. chinensis (kiwifruit) genome highlights the challenges associated with draft genomes and gene prediction in plants.</title>
        <authorList>
            <person name="Pilkington S."/>
            <person name="Crowhurst R."/>
            <person name="Hilario E."/>
            <person name="Nardozza S."/>
            <person name="Fraser L."/>
            <person name="Peng Y."/>
            <person name="Gunaseelan K."/>
            <person name="Simpson R."/>
            <person name="Tahir J."/>
            <person name="Deroles S."/>
            <person name="Templeton K."/>
            <person name="Luo Z."/>
            <person name="Davy M."/>
            <person name="Cheng C."/>
            <person name="Mcneilage M."/>
            <person name="Scaglione D."/>
            <person name="Liu Y."/>
            <person name="Zhang Q."/>
            <person name="Datson P."/>
            <person name="De Silva N."/>
            <person name="Gardiner S."/>
            <person name="Bassett H."/>
            <person name="Chagne D."/>
            <person name="Mccallum J."/>
            <person name="Dzierzon H."/>
            <person name="Deng C."/>
            <person name="Wang Y.-Y."/>
            <person name="Barron N."/>
            <person name="Manako K."/>
            <person name="Bowen J."/>
            <person name="Foster T."/>
            <person name="Erridge Z."/>
            <person name="Tiffin H."/>
            <person name="Waite C."/>
            <person name="Davies K."/>
            <person name="Grierson E."/>
            <person name="Laing W."/>
            <person name="Kirk R."/>
            <person name="Chen X."/>
            <person name="Wood M."/>
            <person name="Montefiori M."/>
            <person name="Brummell D."/>
            <person name="Schwinn K."/>
            <person name="Catanach A."/>
            <person name="Fullerton C."/>
            <person name="Li D."/>
            <person name="Meiyalaghan S."/>
            <person name="Nieuwenhuizen N."/>
            <person name="Read N."/>
            <person name="Prakash R."/>
            <person name="Hunter D."/>
            <person name="Zhang H."/>
            <person name="Mckenzie M."/>
            <person name="Knabel M."/>
            <person name="Harris A."/>
            <person name="Allan A."/>
            <person name="Chen A."/>
            <person name="Janssen B."/>
            <person name="Plunkett B."/>
            <person name="Dwamena C."/>
            <person name="Voogd C."/>
            <person name="Leif D."/>
            <person name="Lafferty D."/>
            <person name="Souleyre E."/>
            <person name="Varkonyi-Gasic E."/>
            <person name="Gambi F."/>
            <person name="Hanley J."/>
            <person name="Yao J.-L."/>
            <person name="Cheung J."/>
            <person name="David K."/>
            <person name="Warren B."/>
            <person name="Marsh K."/>
            <person name="Snowden K."/>
            <person name="Lin-Wang K."/>
            <person name="Brian L."/>
            <person name="Martinez-Sanchez M."/>
            <person name="Wang M."/>
            <person name="Ileperuma N."/>
            <person name="Macnee N."/>
            <person name="Campin R."/>
            <person name="Mcatee P."/>
            <person name="Drummond R."/>
            <person name="Espley R."/>
            <person name="Ireland H."/>
            <person name="Wu R."/>
            <person name="Atkinson R."/>
            <person name="Karunairetnam S."/>
            <person name="Bulley S."/>
            <person name="Chunkath S."/>
            <person name="Hanley Z."/>
            <person name="Storey R."/>
            <person name="Thrimawithana A."/>
            <person name="Thomson S."/>
            <person name="David C."/>
            <person name="Testolin R."/>
        </authorList>
    </citation>
    <scope>NUCLEOTIDE SEQUENCE [LARGE SCALE GENOMIC DNA]</scope>
    <source>
        <strain evidence="5">cv. Red5</strain>
        <tissue evidence="4">Young leaf</tissue>
    </source>
</reference>
<dbReference type="Pfam" id="PF22917">
    <property type="entry name" value="PRISE"/>
    <property type="match status" value="1"/>
</dbReference>
<dbReference type="OrthoDB" id="1731983at2759"/>
<dbReference type="GO" id="GO:0016627">
    <property type="term" value="F:oxidoreductase activity, acting on the CH-CH group of donors"/>
    <property type="evidence" value="ECO:0007669"/>
    <property type="project" value="UniProtKB-ARBA"/>
</dbReference>
<sequence>MNRHLDRSVGGAKEEFNEDVDSKIYKSVALVVGVTGIVGNSLAEVLPLSSTPGGPWKVYGVARRPRPAWNGSHPFKYIQCDISNAEDAITKLSPLADITHIFYVSWMGSEECEINGAMLRNVLKAVIPNAPDLRHICLQTGIKHYFGLFEAYGTIQKHESPFVEDVPRLKTKNFYYNLEDILFEEVEKNEGLTWSIHRPSLVFGFSPYSLMNVIGALCVYAAICKHEKKPLTYTGTKGSWDCYADAADAELIAEHQIWAAVDPNAKNGAFNCTNGDAFKWKQMWELLAKEFELELVGYQEGQEQVSLEEMMKGKGAVWDEIVKQNGLVRTKLEEVAPWWFADIVFCSEDLLSSMNKNKEHGFLGFRDSKKSFVSWIAKMKANKIVP</sequence>
<dbReference type="GO" id="GO:0006720">
    <property type="term" value="P:isoprenoid metabolic process"/>
    <property type="evidence" value="ECO:0007669"/>
    <property type="project" value="UniProtKB-ARBA"/>
</dbReference>
<dbReference type="PANTHER" id="PTHR32487">
    <property type="entry name" value="3-OXO-DELTA(4,5)-STEROID 5-BETA-REDUCTASE"/>
    <property type="match status" value="1"/>
</dbReference>
<keyword evidence="2" id="KW-0560">Oxidoreductase</keyword>
<gene>
    <name evidence="4" type="ORF">CEY00_Acc23794</name>
</gene>
<accession>A0A2R6Q0F9</accession>
<dbReference type="InterPro" id="IPR055222">
    <property type="entry name" value="PRISE-like_Rossmann-fold"/>
</dbReference>
<dbReference type="Gene3D" id="3.40.50.720">
    <property type="entry name" value="NAD(P)-binding Rossmann-like Domain"/>
    <property type="match status" value="1"/>
</dbReference>
<dbReference type="CDD" id="cd08948">
    <property type="entry name" value="5beta-POR_like_SDR_a"/>
    <property type="match status" value="1"/>
</dbReference>
<name>A0A2R6Q0F9_ACTCC</name>
<dbReference type="SUPFAM" id="SSF51735">
    <property type="entry name" value="NAD(P)-binding Rossmann-fold domains"/>
    <property type="match status" value="1"/>
</dbReference>
<dbReference type="Gramene" id="PSR99895">
    <property type="protein sequence ID" value="PSR99895"/>
    <property type="gene ID" value="CEY00_Acc23794"/>
</dbReference>
<dbReference type="PANTHER" id="PTHR32487:SF0">
    <property type="entry name" value="3-OXO-DELTA(4,5)-STEROID 5-BETA-REDUCTASE"/>
    <property type="match status" value="1"/>
</dbReference>